<feature type="non-terminal residue" evidence="2">
    <location>
        <position position="1"/>
    </location>
</feature>
<evidence type="ECO:0000313" key="3">
    <source>
        <dbReference type="Proteomes" id="UP001190700"/>
    </source>
</evidence>
<gene>
    <name evidence="2" type="ORF">CYMTET_30782</name>
</gene>
<feature type="compositionally biased region" description="Basic and acidic residues" evidence="1">
    <location>
        <begin position="107"/>
        <end position="117"/>
    </location>
</feature>
<evidence type="ECO:0000256" key="1">
    <source>
        <dbReference type="SAM" id="MobiDB-lite"/>
    </source>
</evidence>
<sequence>RGTVWATTHTPSSWPGCEDTPAAAPASPTSAWRTGVDNGACHVACARNASTGLKCVTIKGPWHQQPNRIPFSSPQLPRPIHSISGRQRLRPSLRRRGAAGGMFDVTVGDRGEDELRRSRGGGEGGSQAGSEDGRLEEGKEERLVSCKERHAMCVLLTWS</sequence>
<dbReference type="EMBL" id="LGRX02017954">
    <property type="protein sequence ID" value="KAK3260249.1"/>
    <property type="molecule type" value="Genomic_DNA"/>
</dbReference>
<feature type="region of interest" description="Disordered" evidence="1">
    <location>
        <begin position="96"/>
        <end position="141"/>
    </location>
</feature>
<accession>A0AAE0FIH6</accession>
<dbReference type="Proteomes" id="UP001190700">
    <property type="component" value="Unassembled WGS sequence"/>
</dbReference>
<feature type="compositionally biased region" description="Basic and acidic residues" evidence="1">
    <location>
        <begin position="131"/>
        <end position="141"/>
    </location>
</feature>
<dbReference type="AlphaFoldDB" id="A0AAE0FIH6"/>
<proteinExistence type="predicted"/>
<keyword evidence="3" id="KW-1185">Reference proteome</keyword>
<protein>
    <submittedName>
        <fullName evidence="2">Uncharacterized protein</fullName>
    </submittedName>
</protein>
<comment type="caution">
    <text evidence="2">The sequence shown here is derived from an EMBL/GenBank/DDBJ whole genome shotgun (WGS) entry which is preliminary data.</text>
</comment>
<name>A0AAE0FIH6_9CHLO</name>
<feature type="region of interest" description="Disordered" evidence="1">
    <location>
        <begin position="1"/>
        <end position="30"/>
    </location>
</feature>
<reference evidence="2 3" key="1">
    <citation type="journal article" date="2015" name="Genome Biol. Evol.">
        <title>Comparative Genomics of a Bacterivorous Green Alga Reveals Evolutionary Causalities and Consequences of Phago-Mixotrophic Mode of Nutrition.</title>
        <authorList>
            <person name="Burns J.A."/>
            <person name="Paasch A."/>
            <person name="Narechania A."/>
            <person name="Kim E."/>
        </authorList>
    </citation>
    <scope>NUCLEOTIDE SEQUENCE [LARGE SCALE GENOMIC DNA]</scope>
    <source>
        <strain evidence="2 3">PLY_AMNH</strain>
    </source>
</reference>
<evidence type="ECO:0000313" key="2">
    <source>
        <dbReference type="EMBL" id="KAK3260249.1"/>
    </source>
</evidence>
<feature type="compositionally biased region" description="Low complexity" evidence="1">
    <location>
        <begin position="20"/>
        <end position="30"/>
    </location>
</feature>
<feature type="compositionally biased region" description="Polar residues" evidence="1">
    <location>
        <begin position="1"/>
        <end position="13"/>
    </location>
</feature>
<organism evidence="2 3">
    <name type="scientific">Cymbomonas tetramitiformis</name>
    <dbReference type="NCBI Taxonomy" id="36881"/>
    <lineage>
        <taxon>Eukaryota</taxon>
        <taxon>Viridiplantae</taxon>
        <taxon>Chlorophyta</taxon>
        <taxon>Pyramimonadophyceae</taxon>
        <taxon>Pyramimonadales</taxon>
        <taxon>Pyramimonadaceae</taxon>
        <taxon>Cymbomonas</taxon>
    </lineage>
</organism>